<dbReference type="RefSeq" id="WP_112403991.1">
    <property type="nucleotide sequence ID" value="NZ_QLTR01000012.1"/>
</dbReference>
<sequence length="308" mass="34949">MRNLLIISFTISILTGCQSTPPTYTGTAESCDFNQINATSFMPTEMTKKYITNTFKSTPDSYDPQLRNKDYFSPLQTESFKFTGKIVPKTFSSQYKKEDRVEINGIPYVFNGYEWAEIVTESCKIYWYDRGNYVNMMKNGSVKSDGSEFTIADYKSFFGEKNFQELTIAPARVEHDKFKESIIIRGDDDDGILFRAWGSTKTNKLNDNNVQLYARVKFIENWAHLDLAFDEDANKRQLTKIGTDVDCSSSSLGLGCTLTETVGIEIPVSYLRTKQNGFQIKVSGSREAIITVKGYQVKQILAGIEPFI</sequence>
<proteinExistence type="predicted"/>
<accession>A0A329E8U3</accession>
<dbReference type="EMBL" id="QLTR01000012">
    <property type="protein sequence ID" value="RAS63442.1"/>
    <property type="molecule type" value="Genomic_DNA"/>
</dbReference>
<name>A0A329E8U3_VIBDI</name>
<evidence type="ECO:0000313" key="1">
    <source>
        <dbReference type="EMBL" id="RAS63442.1"/>
    </source>
</evidence>
<dbReference type="Proteomes" id="UP000248729">
    <property type="component" value="Unassembled WGS sequence"/>
</dbReference>
<evidence type="ECO:0000313" key="2">
    <source>
        <dbReference type="Proteomes" id="UP000248729"/>
    </source>
</evidence>
<dbReference type="AlphaFoldDB" id="A0A329E8U3"/>
<organism evidence="1 2">
    <name type="scientific">Vibrio diazotrophicus</name>
    <dbReference type="NCBI Taxonomy" id="685"/>
    <lineage>
        <taxon>Bacteria</taxon>
        <taxon>Pseudomonadati</taxon>
        <taxon>Pseudomonadota</taxon>
        <taxon>Gammaproteobacteria</taxon>
        <taxon>Vibrionales</taxon>
        <taxon>Vibrionaceae</taxon>
        <taxon>Vibrio</taxon>
    </lineage>
</organism>
<gene>
    <name evidence="1" type="ORF">DET48_112124</name>
</gene>
<comment type="caution">
    <text evidence="1">The sequence shown here is derived from an EMBL/GenBank/DDBJ whole genome shotgun (WGS) entry which is preliminary data.</text>
</comment>
<reference evidence="1 2" key="1">
    <citation type="submission" date="2018-06" db="EMBL/GenBank/DDBJ databases">
        <title>Freshwater and sediment microbial communities from various areas in North America, analyzing microbe dynamics in response to fracking.</title>
        <authorList>
            <person name="Lamendella R."/>
        </authorList>
    </citation>
    <scope>NUCLEOTIDE SEQUENCE [LARGE SCALE GENOMIC DNA]</scope>
    <source>
        <strain evidence="1 2">99A</strain>
    </source>
</reference>
<evidence type="ECO:0008006" key="3">
    <source>
        <dbReference type="Google" id="ProtNLM"/>
    </source>
</evidence>
<protein>
    <recommendedName>
        <fullName evidence="3">Lipoprotein</fullName>
    </recommendedName>
</protein>
<dbReference type="PROSITE" id="PS51257">
    <property type="entry name" value="PROKAR_LIPOPROTEIN"/>
    <property type="match status" value="1"/>
</dbReference>